<gene>
    <name evidence="1" type="ORF">ACFFGG_10440</name>
</gene>
<dbReference type="EMBL" id="JBHLTN010000018">
    <property type="protein sequence ID" value="MFC0592978.1"/>
    <property type="molecule type" value="Genomic_DNA"/>
</dbReference>
<comment type="caution">
    <text evidence="1">The sequence shown here is derived from an EMBL/GenBank/DDBJ whole genome shotgun (WGS) entry which is preliminary data.</text>
</comment>
<name>A0ABV6PVK0_9BURK</name>
<reference evidence="1 2" key="1">
    <citation type="submission" date="2024-09" db="EMBL/GenBank/DDBJ databases">
        <authorList>
            <person name="Sun Q."/>
            <person name="Mori K."/>
        </authorList>
    </citation>
    <scope>NUCLEOTIDE SEQUENCE [LARGE SCALE GENOMIC DNA]</scope>
    <source>
        <strain evidence="1 2">NCAIM B.02336</strain>
    </source>
</reference>
<evidence type="ECO:0000313" key="1">
    <source>
        <dbReference type="EMBL" id="MFC0592978.1"/>
    </source>
</evidence>
<protein>
    <submittedName>
        <fullName evidence="1">Uncharacterized protein</fullName>
    </submittedName>
</protein>
<sequence length="201" mass="22775">MDFLIALAAAFIVFALLRGREQARRIALLGRVLGPYRIEPMLESLTEGYLRWLHEADAERRAQIWGTLAATEQALASQFGRFAVDFARVPAPQAQVAKLPFALPFAQPLLPGRLLFDARRLFELHARAIDVLARHADALPDKEHAYRMTAELYLMQHSCHWFCRSRNVASARLLARHQSSYAQVLAGVAPDTRRDYEALVR</sequence>
<proteinExistence type="predicted"/>
<keyword evidence="2" id="KW-1185">Reference proteome</keyword>
<evidence type="ECO:0000313" key="2">
    <source>
        <dbReference type="Proteomes" id="UP001589834"/>
    </source>
</evidence>
<dbReference type="RefSeq" id="WP_293226673.1">
    <property type="nucleotide sequence ID" value="NZ_JBHLTN010000018.1"/>
</dbReference>
<organism evidence="1 2">
    <name type="scientific">Ottowia pentelensis</name>
    <dbReference type="NCBI Taxonomy" id="511108"/>
    <lineage>
        <taxon>Bacteria</taxon>
        <taxon>Pseudomonadati</taxon>
        <taxon>Pseudomonadota</taxon>
        <taxon>Betaproteobacteria</taxon>
        <taxon>Burkholderiales</taxon>
        <taxon>Comamonadaceae</taxon>
        <taxon>Ottowia</taxon>
    </lineage>
</organism>
<dbReference type="Proteomes" id="UP001589834">
    <property type="component" value="Unassembled WGS sequence"/>
</dbReference>
<accession>A0ABV6PVK0</accession>